<dbReference type="Pfam" id="PF03196">
    <property type="entry name" value="DUF261"/>
    <property type="match status" value="1"/>
</dbReference>
<dbReference type="EMBL" id="CP004343">
    <property type="protein sequence ID" value="AHH07949.1"/>
    <property type="molecule type" value="Genomic_DNA"/>
</dbReference>
<evidence type="ECO:0000256" key="1">
    <source>
        <dbReference type="SAM" id="Phobius"/>
    </source>
</evidence>
<gene>
    <name evidence="2" type="ORF">BCD_1883</name>
</gene>
<proteinExistence type="predicted"/>
<name>W5SLC4_9SPIR</name>
<keyword evidence="1" id="KW-0472">Membrane</keyword>
<geneLocation type="plasmid" evidence="2">
    <name>unnamed</name>
</geneLocation>
<feature type="transmembrane region" description="Helical" evidence="1">
    <location>
        <begin position="81"/>
        <end position="101"/>
    </location>
</feature>
<protein>
    <submittedName>
        <fullName evidence="2">Uncharacterized protein</fullName>
    </submittedName>
</protein>
<sequence>MRTNFYILNLCGILSFFSIKKDVRVEDKDYKRLKDEFEISEVKIKNNIRSHLWQQIIQKFYMILFILKMEDKNIFLNLSVYLKYITYSIYVFIVKSMYLLLKGYMPFFMLT</sequence>
<dbReference type="InterPro" id="IPR004884">
    <property type="entry name" value="DUF261"/>
</dbReference>
<dbReference type="AlphaFoldDB" id="W5SLC4"/>
<reference evidence="2" key="1">
    <citation type="submission" date="2013-02" db="EMBL/GenBank/DDBJ databases">
        <title>Comparative genomics of Borrelia species.</title>
        <authorList>
            <person name="Schwan T.G."/>
            <person name="Raffel S.J."/>
            <person name="Porcella S.F."/>
        </authorList>
    </citation>
    <scope>NUCLEOTIDE SEQUENCE</scope>
    <source>
        <strain evidence="2">DOU</strain>
        <plasmid evidence="2">unnamed</plasmid>
    </source>
</reference>
<accession>W5SLC4</accession>
<dbReference type="HOGENOM" id="CLU_172358_0_0_12"/>
<keyword evidence="1" id="KW-1133">Transmembrane helix</keyword>
<keyword evidence="2" id="KW-0614">Plasmid</keyword>
<evidence type="ECO:0000313" key="2">
    <source>
        <dbReference type="EMBL" id="AHH07949.1"/>
    </source>
</evidence>
<keyword evidence="1" id="KW-0812">Transmembrane</keyword>
<organism evidence="2">
    <name type="scientific">Borrelia crocidurae DOU</name>
    <dbReference type="NCBI Taxonomy" id="1293575"/>
    <lineage>
        <taxon>Bacteria</taxon>
        <taxon>Pseudomonadati</taxon>
        <taxon>Spirochaetota</taxon>
        <taxon>Spirochaetia</taxon>
        <taxon>Spirochaetales</taxon>
        <taxon>Borreliaceae</taxon>
        <taxon>Borrelia</taxon>
    </lineage>
</organism>